<proteinExistence type="predicted"/>
<dbReference type="OrthoDB" id="7777568at2"/>
<dbReference type="AlphaFoldDB" id="A0A037ZKJ1"/>
<dbReference type="InterPro" id="IPR038670">
    <property type="entry name" value="HslJ-like_sf"/>
</dbReference>
<gene>
    <name evidence="3" type="ORF">ACMU_00075</name>
</gene>
<evidence type="ECO:0000256" key="1">
    <source>
        <dbReference type="SAM" id="SignalP"/>
    </source>
</evidence>
<feature type="signal peptide" evidence="1">
    <location>
        <begin position="1"/>
        <end position="15"/>
    </location>
</feature>
<evidence type="ECO:0000259" key="2">
    <source>
        <dbReference type="Pfam" id="PF03724"/>
    </source>
</evidence>
<dbReference type="InterPro" id="IPR005184">
    <property type="entry name" value="DUF306_Meta_HslJ"/>
</dbReference>
<sequence>MKWIFALLLPVAACAGDETLTAYAPTGVTFSLSEIDDAPFNALTTITLEPGGTFNGRAPCNSFSGNITVPYPWFATGRIAATRRACDGLREEQDFFATLSEMTLSEWSGDLLILSNDAGRQMVFTAQE</sequence>
<dbReference type="EMBL" id="JFKE01000001">
    <property type="protein sequence ID" value="KAJ56921.1"/>
    <property type="molecule type" value="Genomic_DNA"/>
</dbReference>
<keyword evidence="4" id="KW-1185">Reference proteome</keyword>
<protein>
    <recommendedName>
        <fullName evidence="2">DUF306 domain-containing protein</fullName>
    </recommendedName>
</protein>
<dbReference type="Pfam" id="PF03724">
    <property type="entry name" value="META"/>
    <property type="match status" value="1"/>
</dbReference>
<evidence type="ECO:0000313" key="4">
    <source>
        <dbReference type="Proteomes" id="UP000026249"/>
    </source>
</evidence>
<dbReference type="Proteomes" id="UP000026249">
    <property type="component" value="Unassembled WGS sequence"/>
</dbReference>
<dbReference type="RefSeq" id="WP_035255014.1">
    <property type="nucleotide sequence ID" value="NZ_JFKE01000001.1"/>
</dbReference>
<feature type="chain" id="PRO_5013357061" description="DUF306 domain-containing protein" evidence="1">
    <location>
        <begin position="16"/>
        <end position="128"/>
    </location>
</feature>
<keyword evidence="1" id="KW-0732">Signal</keyword>
<feature type="domain" description="DUF306" evidence="2">
    <location>
        <begin position="27"/>
        <end position="124"/>
    </location>
</feature>
<reference evidence="3 4" key="1">
    <citation type="submission" date="2014-03" db="EMBL/GenBank/DDBJ databases">
        <title>Draft Genome Sequence of Actibacterium mucosum KCTC 23349, a Marine Alphaproteobacterium with Complex Ionic Requirements Isolated from Mediterranean Seawater at Malvarrosa Beach, Valencia, Spain.</title>
        <authorList>
            <person name="Arahal D.R."/>
            <person name="Shao Z."/>
            <person name="Lai Q."/>
            <person name="Pujalte M.J."/>
        </authorList>
    </citation>
    <scope>NUCLEOTIDE SEQUENCE [LARGE SCALE GENOMIC DNA]</scope>
    <source>
        <strain evidence="3 4">KCTC 23349</strain>
    </source>
</reference>
<comment type="caution">
    <text evidence="3">The sequence shown here is derived from an EMBL/GenBank/DDBJ whole genome shotgun (WGS) entry which is preliminary data.</text>
</comment>
<dbReference type="Gene3D" id="2.40.128.270">
    <property type="match status" value="1"/>
</dbReference>
<name>A0A037ZKJ1_9RHOB</name>
<accession>A0A037ZKJ1</accession>
<evidence type="ECO:0000313" key="3">
    <source>
        <dbReference type="EMBL" id="KAJ56921.1"/>
    </source>
</evidence>
<organism evidence="3 4">
    <name type="scientific">Actibacterium mucosum KCTC 23349</name>
    <dbReference type="NCBI Taxonomy" id="1454373"/>
    <lineage>
        <taxon>Bacteria</taxon>
        <taxon>Pseudomonadati</taxon>
        <taxon>Pseudomonadota</taxon>
        <taxon>Alphaproteobacteria</taxon>
        <taxon>Rhodobacterales</taxon>
        <taxon>Roseobacteraceae</taxon>
        <taxon>Actibacterium</taxon>
    </lineage>
</organism>
<dbReference type="STRING" id="1454373.ACMU_00075"/>